<protein>
    <submittedName>
        <fullName evidence="3">Response regulator</fullName>
    </submittedName>
</protein>
<dbReference type="PROSITE" id="PS50110">
    <property type="entry name" value="RESPONSE_REGULATORY"/>
    <property type="match status" value="1"/>
</dbReference>
<keyword evidence="4" id="KW-1185">Reference proteome</keyword>
<dbReference type="RefSeq" id="WP_123642644.1">
    <property type="nucleotide sequence ID" value="NZ_ML119086.1"/>
</dbReference>
<evidence type="ECO:0000313" key="3">
    <source>
        <dbReference type="EMBL" id="ROU00097.1"/>
    </source>
</evidence>
<sequence>MTNVLSVLVIEDEALIAMELECLLEDLGHNVRGVAGSVNSAVRLVQACDGEVDAALLDANLGGDSAIPVAEALVEAGTPFVITSGYEQHELFGRGFDAPVVRKPYREADIADALTQIARRRAEGDQGQDD</sequence>
<dbReference type="Gene3D" id="3.40.50.2300">
    <property type="match status" value="1"/>
</dbReference>
<dbReference type="GO" id="GO:0000160">
    <property type="term" value="P:phosphorelay signal transduction system"/>
    <property type="evidence" value="ECO:0007669"/>
    <property type="project" value="InterPro"/>
</dbReference>
<dbReference type="Proteomes" id="UP000268016">
    <property type="component" value="Unassembled WGS sequence"/>
</dbReference>
<dbReference type="InterPro" id="IPR011006">
    <property type="entry name" value="CheY-like_superfamily"/>
</dbReference>
<evidence type="ECO:0000313" key="4">
    <source>
        <dbReference type="Proteomes" id="UP000268016"/>
    </source>
</evidence>
<proteinExistence type="predicted"/>
<reference evidence="3 4" key="1">
    <citation type="submission" date="2018-10" db="EMBL/GenBank/DDBJ databases">
        <title>Histidinibacterium lentulum gen. nov., sp. nov., a marine bacterium from the culture broth of Picochlorum sp. 122.</title>
        <authorList>
            <person name="Wang G."/>
        </authorList>
    </citation>
    <scope>NUCLEOTIDE SEQUENCE [LARGE SCALE GENOMIC DNA]</scope>
    <source>
        <strain evidence="3 4">B17</strain>
    </source>
</reference>
<name>A0A3N2QY36_9RHOB</name>
<dbReference type="AlphaFoldDB" id="A0A3N2QY36"/>
<evidence type="ECO:0000259" key="2">
    <source>
        <dbReference type="PROSITE" id="PS50110"/>
    </source>
</evidence>
<dbReference type="InterPro" id="IPR001789">
    <property type="entry name" value="Sig_transdc_resp-reg_receiver"/>
</dbReference>
<comment type="caution">
    <text evidence="3">The sequence shown here is derived from an EMBL/GenBank/DDBJ whole genome shotgun (WGS) entry which is preliminary data.</text>
</comment>
<keyword evidence="1" id="KW-0597">Phosphoprotein</keyword>
<feature type="modified residue" description="4-aspartylphosphate" evidence="1">
    <location>
        <position position="58"/>
    </location>
</feature>
<gene>
    <name evidence="3" type="ORF">EAT49_12350</name>
</gene>
<organism evidence="3 4">
    <name type="scientific">Histidinibacterium lentulum</name>
    <dbReference type="NCBI Taxonomy" id="2480588"/>
    <lineage>
        <taxon>Bacteria</taxon>
        <taxon>Pseudomonadati</taxon>
        <taxon>Pseudomonadota</taxon>
        <taxon>Alphaproteobacteria</taxon>
        <taxon>Rhodobacterales</taxon>
        <taxon>Paracoccaceae</taxon>
        <taxon>Histidinibacterium</taxon>
    </lineage>
</organism>
<dbReference type="SUPFAM" id="SSF52172">
    <property type="entry name" value="CheY-like"/>
    <property type="match status" value="1"/>
</dbReference>
<dbReference type="EMBL" id="RDRB01000006">
    <property type="protein sequence ID" value="ROU00097.1"/>
    <property type="molecule type" value="Genomic_DNA"/>
</dbReference>
<dbReference type="OrthoDB" id="582170at2"/>
<dbReference type="SMART" id="SM00448">
    <property type="entry name" value="REC"/>
    <property type="match status" value="1"/>
</dbReference>
<accession>A0A3N2QY36</accession>
<feature type="domain" description="Response regulatory" evidence="2">
    <location>
        <begin position="6"/>
        <end position="118"/>
    </location>
</feature>
<dbReference type="Pfam" id="PF00072">
    <property type="entry name" value="Response_reg"/>
    <property type="match status" value="1"/>
</dbReference>
<evidence type="ECO:0000256" key="1">
    <source>
        <dbReference type="PROSITE-ProRule" id="PRU00169"/>
    </source>
</evidence>